<keyword evidence="4 5" id="KW-0413">Isomerase</keyword>
<dbReference type="PANTHER" id="PTHR13767:SF2">
    <property type="entry name" value="PSEUDOURIDYLATE SYNTHASE TRUB1"/>
    <property type="match status" value="1"/>
</dbReference>
<dbReference type="GO" id="GO:0003723">
    <property type="term" value="F:RNA binding"/>
    <property type="evidence" value="ECO:0007669"/>
    <property type="project" value="InterPro"/>
</dbReference>
<dbReference type="AlphaFoldDB" id="A0A6N9PWN3"/>
<dbReference type="GO" id="GO:0160148">
    <property type="term" value="F:tRNA pseudouridine(55) synthase activity"/>
    <property type="evidence" value="ECO:0007669"/>
    <property type="project" value="UniProtKB-EC"/>
</dbReference>
<proteinExistence type="inferred from homology"/>
<keyword evidence="3 5" id="KW-0819">tRNA processing</keyword>
<evidence type="ECO:0000256" key="3">
    <source>
        <dbReference type="ARBA" id="ARBA00022694"/>
    </source>
</evidence>
<reference evidence="8 9" key="1">
    <citation type="submission" date="2019-01" db="EMBL/GenBank/DDBJ databases">
        <title>Chengkuizengella sp. nov., isolated from deep-sea sediment of East Pacific Ocean.</title>
        <authorList>
            <person name="Yang J."/>
            <person name="Lai Q."/>
            <person name="Shao Z."/>
        </authorList>
    </citation>
    <scope>NUCLEOTIDE SEQUENCE [LARGE SCALE GENOMIC DNA]</scope>
    <source>
        <strain evidence="8 9">YPA3-1-1</strain>
    </source>
</reference>
<name>A0A6N9PWN3_9BACL</name>
<dbReference type="PANTHER" id="PTHR13767">
    <property type="entry name" value="TRNA-PSEUDOURIDINE SYNTHASE"/>
    <property type="match status" value="1"/>
</dbReference>
<comment type="caution">
    <text evidence="8">The sequence shown here is derived from an EMBL/GenBank/DDBJ whole genome shotgun (WGS) entry which is preliminary data.</text>
</comment>
<dbReference type="OrthoDB" id="9802309at2"/>
<dbReference type="EC" id="5.4.99.25" evidence="5"/>
<comment type="function">
    <text evidence="5">Responsible for synthesis of pseudouridine from uracil-55 in the psi GC loop of transfer RNAs.</text>
</comment>
<organism evidence="8 9">
    <name type="scientific">Chengkuizengella marina</name>
    <dbReference type="NCBI Taxonomy" id="2507566"/>
    <lineage>
        <taxon>Bacteria</taxon>
        <taxon>Bacillati</taxon>
        <taxon>Bacillota</taxon>
        <taxon>Bacilli</taxon>
        <taxon>Bacillales</taxon>
        <taxon>Paenibacillaceae</taxon>
        <taxon>Chengkuizengella</taxon>
    </lineage>
</organism>
<dbReference type="InterPro" id="IPR020103">
    <property type="entry name" value="PsdUridine_synth_cat_dom_sf"/>
</dbReference>
<comment type="similarity">
    <text evidence="2 5">Belongs to the pseudouridine synthase TruB family. Type 1 subfamily.</text>
</comment>
<dbReference type="InterPro" id="IPR002501">
    <property type="entry name" value="PsdUridine_synth_N"/>
</dbReference>
<sequence>MNVEGVLPVLKPRGWTSHDVVAKVRGILKIKKIGHTGTLDPEVTGVLPLCIGKATRVVEYIQLLPKEYEVVLKLGISTDTEDMTGNVTKQLEEQMNVTIDQIEDTMDAFIGEIQQIPPMYSAIKVNGKKLYEFARKGEVVERKARTVMIHKIDLLDFNLDLKYPEIKFRVLCSKGTYIRTLCVDIGRKLNVPATMLSLVRTATGNIDLNQCLSIDEIQKLVDSNGLNHKLISIDQSVQHFPSFIIKDNQLQNARFGKKLNFSDLKSKPESKIDLIRLYSENNVFIGIYKLDHINQMVIPNKLFLDNQS</sequence>
<dbReference type="Pfam" id="PF16198">
    <property type="entry name" value="TruB_C_2"/>
    <property type="match status" value="1"/>
</dbReference>
<dbReference type="GO" id="GO:0031119">
    <property type="term" value="P:tRNA pseudouridine synthesis"/>
    <property type="evidence" value="ECO:0007669"/>
    <property type="project" value="UniProtKB-UniRule"/>
</dbReference>
<dbReference type="Pfam" id="PF01509">
    <property type="entry name" value="TruB_N"/>
    <property type="match status" value="1"/>
</dbReference>
<gene>
    <name evidence="5 8" type="primary">truB</name>
    <name evidence="8" type="ORF">ERL59_00295</name>
</gene>
<evidence type="ECO:0000256" key="5">
    <source>
        <dbReference type="HAMAP-Rule" id="MF_01080"/>
    </source>
</evidence>
<evidence type="ECO:0000256" key="2">
    <source>
        <dbReference type="ARBA" id="ARBA00005642"/>
    </source>
</evidence>
<feature type="domain" description="tRNA pseudouridylate synthase B C-terminal" evidence="7">
    <location>
        <begin position="179"/>
        <end position="221"/>
    </location>
</feature>
<evidence type="ECO:0000259" key="7">
    <source>
        <dbReference type="Pfam" id="PF16198"/>
    </source>
</evidence>
<evidence type="ECO:0000256" key="4">
    <source>
        <dbReference type="ARBA" id="ARBA00023235"/>
    </source>
</evidence>
<evidence type="ECO:0000313" key="8">
    <source>
        <dbReference type="EMBL" id="NBI27407.1"/>
    </source>
</evidence>
<dbReference type="HAMAP" id="MF_01080">
    <property type="entry name" value="TruB_bact"/>
    <property type="match status" value="1"/>
</dbReference>
<protein>
    <recommendedName>
        <fullName evidence="5">tRNA pseudouridine synthase B</fullName>
        <ecNumber evidence="5">5.4.99.25</ecNumber>
    </recommendedName>
    <alternativeName>
        <fullName evidence="5">tRNA pseudouridine(55) synthase</fullName>
        <shortName evidence="5">Psi55 synthase</shortName>
    </alternativeName>
    <alternativeName>
        <fullName evidence="5">tRNA pseudouridylate synthase</fullName>
    </alternativeName>
    <alternativeName>
        <fullName evidence="5">tRNA-uridine isomerase</fullName>
    </alternativeName>
</protein>
<evidence type="ECO:0000259" key="6">
    <source>
        <dbReference type="Pfam" id="PF01509"/>
    </source>
</evidence>
<accession>A0A6N9PWN3</accession>
<dbReference type="Proteomes" id="UP000448943">
    <property type="component" value="Unassembled WGS sequence"/>
</dbReference>
<dbReference type="CDD" id="cd02573">
    <property type="entry name" value="PseudoU_synth_EcTruB"/>
    <property type="match status" value="1"/>
</dbReference>
<dbReference type="Gene3D" id="3.30.2350.10">
    <property type="entry name" value="Pseudouridine synthase"/>
    <property type="match status" value="1"/>
</dbReference>
<evidence type="ECO:0000256" key="1">
    <source>
        <dbReference type="ARBA" id="ARBA00000385"/>
    </source>
</evidence>
<evidence type="ECO:0000313" key="9">
    <source>
        <dbReference type="Proteomes" id="UP000448943"/>
    </source>
</evidence>
<dbReference type="InterPro" id="IPR032819">
    <property type="entry name" value="TruB_C"/>
</dbReference>
<keyword evidence="9" id="KW-1185">Reference proteome</keyword>
<dbReference type="RefSeq" id="WP_160643311.1">
    <property type="nucleotide sequence ID" value="NZ_SIJB01000001.1"/>
</dbReference>
<dbReference type="NCBIfam" id="TIGR00431">
    <property type="entry name" value="TruB"/>
    <property type="match status" value="1"/>
</dbReference>
<feature type="active site" description="Nucleophile" evidence="5">
    <location>
        <position position="40"/>
    </location>
</feature>
<dbReference type="GO" id="GO:1990481">
    <property type="term" value="P:mRNA pseudouridine synthesis"/>
    <property type="evidence" value="ECO:0007669"/>
    <property type="project" value="TreeGrafter"/>
</dbReference>
<feature type="domain" description="Pseudouridine synthase II N-terminal" evidence="6">
    <location>
        <begin position="25"/>
        <end position="178"/>
    </location>
</feature>
<dbReference type="FunFam" id="3.30.2350.10:FF:000011">
    <property type="entry name" value="tRNA pseudouridine synthase B"/>
    <property type="match status" value="1"/>
</dbReference>
<dbReference type="EMBL" id="SIJB01000001">
    <property type="protein sequence ID" value="NBI27407.1"/>
    <property type="molecule type" value="Genomic_DNA"/>
</dbReference>
<dbReference type="SUPFAM" id="SSF55120">
    <property type="entry name" value="Pseudouridine synthase"/>
    <property type="match status" value="1"/>
</dbReference>
<dbReference type="InterPro" id="IPR014780">
    <property type="entry name" value="tRNA_psdUridine_synth_TruB"/>
</dbReference>
<comment type="catalytic activity">
    <reaction evidence="1 5">
        <text>uridine(55) in tRNA = pseudouridine(55) in tRNA</text>
        <dbReference type="Rhea" id="RHEA:42532"/>
        <dbReference type="Rhea" id="RHEA-COMP:10101"/>
        <dbReference type="Rhea" id="RHEA-COMP:10102"/>
        <dbReference type="ChEBI" id="CHEBI:65314"/>
        <dbReference type="ChEBI" id="CHEBI:65315"/>
        <dbReference type="EC" id="5.4.99.25"/>
    </reaction>
</comment>